<reference evidence="9" key="1">
    <citation type="journal article" date="2014" name="Int. J. Syst. Evol. Microbiol.">
        <title>Complete genome sequence of Corynebacterium casei LMG S-19264T (=DSM 44701T), isolated from a smear-ripened cheese.</title>
        <authorList>
            <consortium name="US DOE Joint Genome Institute (JGI-PGF)"/>
            <person name="Walter F."/>
            <person name="Albersmeier A."/>
            <person name="Kalinowski J."/>
            <person name="Ruckert C."/>
        </authorList>
    </citation>
    <scope>NUCLEOTIDE SEQUENCE</scope>
    <source>
        <strain evidence="9">CGMCC 1.7081</strain>
    </source>
</reference>
<dbReference type="GO" id="GO:0005509">
    <property type="term" value="F:calcium ion binding"/>
    <property type="evidence" value="ECO:0007669"/>
    <property type="project" value="InterPro"/>
</dbReference>
<organism evidence="9 10">
    <name type="scientific">Pseudodonghicola xiamenensis</name>
    <dbReference type="NCBI Taxonomy" id="337702"/>
    <lineage>
        <taxon>Bacteria</taxon>
        <taxon>Pseudomonadati</taxon>
        <taxon>Pseudomonadota</taxon>
        <taxon>Alphaproteobacteria</taxon>
        <taxon>Rhodobacterales</taxon>
        <taxon>Paracoccaceae</taxon>
        <taxon>Pseudodonghicola</taxon>
    </lineage>
</organism>
<evidence type="ECO:0000256" key="6">
    <source>
        <dbReference type="ARBA" id="ARBA00023026"/>
    </source>
</evidence>
<dbReference type="PRINTS" id="PR00313">
    <property type="entry name" value="CABNDNGRPT"/>
</dbReference>
<feature type="compositionally biased region" description="Gly residues" evidence="8">
    <location>
        <begin position="503"/>
        <end position="535"/>
    </location>
</feature>
<keyword evidence="6" id="KW-0843">Virulence</keyword>
<keyword evidence="10" id="KW-1185">Reference proteome</keyword>
<dbReference type="InterPro" id="IPR018511">
    <property type="entry name" value="Hemolysin-typ_Ca-bd_CS"/>
</dbReference>
<dbReference type="PANTHER" id="PTHR38340">
    <property type="entry name" value="S-LAYER PROTEIN"/>
    <property type="match status" value="1"/>
</dbReference>
<dbReference type="InterPro" id="IPR003995">
    <property type="entry name" value="RTX_toxin_determinant-A"/>
</dbReference>
<dbReference type="SUPFAM" id="SSF51120">
    <property type="entry name" value="beta-Roll"/>
    <property type="match status" value="3"/>
</dbReference>
<evidence type="ECO:0000256" key="7">
    <source>
        <dbReference type="ARBA" id="ARBA00023136"/>
    </source>
</evidence>
<evidence type="ECO:0000256" key="1">
    <source>
        <dbReference type="ARBA" id="ARBA00004370"/>
    </source>
</evidence>
<dbReference type="Pfam" id="PF00353">
    <property type="entry name" value="HemolysinCabind"/>
    <property type="match status" value="4"/>
</dbReference>
<feature type="region of interest" description="Disordered" evidence="8">
    <location>
        <begin position="484"/>
        <end position="689"/>
    </location>
</feature>
<gene>
    <name evidence="9" type="ORF">GCM10010961_32700</name>
</gene>
<sequence length="762" mass="75893">MALTLTGRIMSRDALLDTDLREIAIHRSGAGNFLYAATGRNGGLSVYRIDEGGGLARLADSSYFTTGDVGLGGFDIVEAGGSARLVLHQVGAGSLIGYAIEDDGSLSGAMTMPLPGPGGQRPSAVASFGLGGGRAALYMVDAETGGIDGWIADHSGAITAAAKLSGKAAHYVLDTQAVLTVAETAGGSAFLLAADSGSQGLSCYGIDAKTGALTRTATLGAADGLGVAAPSAIAAVTHGGVTRVLLAASGSSSISVMELGEDGSLSVSDHILDTRATRFAGITALEVVETGDHVLVLAGGADDGISLFSLLDDGRLVHLQSLAHEEGLGLENITAIEAIRIGDQIQVFVTSGGAAGLSQFSLDLGVLGQVLDSADPAPGAAAGAGVPPAIHGGVEDDILVTGAAGGELSGGGGADTFVLSPTDDILRILDFERGSDRLDLSAFPMLRSLDQLRFEAIPTGTWVRFGGTEIKVISADGKPLGPADLWPGGFDTPDRVILPSDGSGDGPDGGGDDGGSSDGGGDGDGGGETETGPGAGDDTLTGGAGDDHLSGGGGEDTLYGGDGDDRLEGGDGADLLEGGGGADTLDGGAGDDELMGRDGNDLLEGGAGDDILGGGGGNDHLRGGPGDDQIAGNDGDDRLWGEAGDDTLQGGAGRDRLIGGAGDDQLLGRAGRDWLQGGGGDDRLSGGGGRDRYVFAEDHGDDTITDFDPGQDRIQLDISGLSFEDLKIEAMAEGALIDTGEGTILLEGVDAEELDPEHFLFT</sequence>
<dbReference type="InterPro" id="IPR001343">
    <property type="entry name" value="Hemolysn_Ca-bd"/>
</dbReference>
<dbReference type="PRINTS" id="PR01488">
    <property type="entry name" value="RTXTOXINA"/>
</dbReference>
<feature type="compositionally biased region" description="Basic and acidic residues" evidence="8">
    <location>
        <begin position="680"/>
        <end position="689"/>
    </location>
</feature>
<evidence type="ECO:0000256" key="2">
    <source>
        <dbReference type="ARBA" id="ARBA00004613"/>
    </source>
</evidence>
<dbReference type="InterPro" id="IPR011049">
    <property type="entry name" value="Serralysin-like_metalloprot_C"/>
</dbReference>
<dbReference type="SUPFAM" id="SSF69322">
    <property type="entry name" value="Tricorn protease domain 2"/>
    <property type="match status" value="1"/>
</dbReference>
<proteinExistence type="predicted"/>
<dbReference type="PANTHER" id="PTHR38340:SF1">
    <property type="entry name" value="S-LAYER PROTEIN"/>
    <property type="match status" value="1"/>
</dbReference>
<evidence type="ECO:0000313" key="10">
    <source>
        <dbReference type="Proteomes" id="UP000611500"/>
    </source>
</evidence>
<dbReference type="Gene3D" id="2.150.10.10">
    <property type="entry name" value="Serralysin-like metalloprotease, C-terminal"/>
    <property type="match status" value="4"/>
</dbReference>
<dbReference type="AlphaFoldDB" id="A0A8J3HAH2"/>
<keyword evidence="7" id="KW-0472">Membrane</keyword>
<dbReference type="Gene3D" id="2.130.10.10">
    <property type="entry name" value="YVTN repeat-like/Quinoprotein amine dehydrogenase"/>
    <property type="match status" value="1"/>
</dbReference>
<dbReference type="GO" id="GO:0005576">
    <property type="term" value="C:extracellular region"/>
    <property type="evidence" value="ECO:0007669"/>
    <property type="project" value="UniProtKB-SubCell"/>
</dbReference>
<keyword evidence="5" id="KW-0677">Repeat</keyword>
<dbReference type="RefSeq" id="WP_051312606.1">
    <property type="nucleotide sequence ID" value="NZ_BNAP01000019.1"/>
</dbReference>
<accession>A0A8J3HAH2</accession>
<protein>
    <recommendedName>
        <fullName evidence="11">Hemolysin-type calcium-binding repeat-containing protein</fullName>
    </recommendedName>
</protein>
<keyword evidence="4" id="KW-0800">Toxin</keyword>
<dbReference type="InterPro" id="IPR015943">
    <property type="entry name" value="WD40/YVTN_repeat-like_dom_sf"/>
</dbReference>
<dbReference type="GO" id="GO:0090729">
    <property type="term" value="F:toxin activity"/>
    <property type="evidence" value="ECO:0007669"/>
    <property type="project" value="UniProtKB-KW"/>
</dbReference>
<dbReference type="InterPro" id="IPR050557">
    <property type="entry name" value="RTX_toxin/Mannuronan_C5-epim"/>
</dbReference>
<evidence type="ECO:0000256" key="4">
    <source>
        <dbReference type="ARBA" id="ARBA00022656"/>
    </source>
</evidence>
<name>A0A8J3HAH2_9RHOB</name>
<dbReference type="Proteomes" id="UP000611500">
    <property type="component" value="Unassembled WGS sequence"/>
</dbReference>
<evidence type="ECO:0000313" key="9">
    <source>
        <dbReference type="EMBL" id="GHG97756.1"/>
    </source>
</evidence>
<keyword evidence="3" id="KW-0964">Secreted</keyword>
<comment type="caution">
    <text evidence="9">The sequence shown here is derived from an EMBL/GenBank/DDBJ whole genome shotgun (WGS) entry which is preliminary data.</text>
</comment>
<reference evidence="9" key="2">
    <citation type="submission" date="2020-09" db="EMBL/GenBank/DDBJ databases">
        <authorList>
            <person name="Sun Q."/>
            <person name="Zhou Y."/>
        </authorList>
    </citation>
    <scope>NUCLEOTIDE SEQUENCE</scope>
    <source>
        <strain evidence="9">CGMCC 1.7081</strain>
    </source>
</reference>
<feature type="compositionally biased region" description="Gly residues" evidence="8">
    <location>
        <begin position="605"/>
        <end position="626"/>
    </location>
</feature>
<comment type="subcellular location">
    <subcellularLocation>
        <location evidence="1">Membrane</location>
    </subcellularLocation>
    <subcellularLocation>
        <location evidence="2">Secreted</location>
    </subcellularLocation>
</comment>
<evidence type="ECO:0000256" key="3">
    <source>
        <dbReference type="ARBA" id="ARBA00022525"/>
    </source>
</evidence>
<evidence type="ECO:0000256" key="5">
    <source>
        <dbReference type="ARBA" id="ARBA00022737"/>
    </source>
</evidence>
<dbReference type="PROSITE" id="PS00330">
    <property type="entry name" value="HEMOLYSIN_CALCIUM"/>
    <property type="match status" value="6"/>
</dbReference>
<dbReference type="EMBL" id="BNAP01000019">
    <property type="protein sequence ID" value="GHG97756.1"/>
    <property type="molecule type" value="Genomic_DNA"/>
</dbReference>
<dbReference type="GO" id="GO:0016020">
    <property type="term" value="C:membrane"/>
    <property type="evidence" value="ECO:0007669"/>
    <property type="project" value="UniProtKB-SubCell"/>
</dbReference>
<evidence type="ECO:0000256" key="8">
    <source>
        <dbReference type="SAM" id="MobiDB-lite"/>
    </source>
</evidence>
<evidence type="ECO:0008006" key="11">
    <source>
        <dbReference type="Google" id="ProtNLM"/>
    </source>
</evidence>